<gene>
    <name evidence="1" type="ORF">DPMN_085561</name>
</gene>
<evidence type="ECO:0000313" key="2">
    <source>
        <dbReference type="Proteomes" id="UP000828390"/>
    </source>
</evidence>
<evidence type="ECO:0000313" key="1">
    <source>
        <dbReference type="EMBL" id="KAH3698046.1"/>
    </source>
</evidence>
<reference evidence="1" key="2">
    <citation type="submission" date="2020-11" db="EMBL/GenBank/DDBJ databases">
        <authorList>
            <person name="McCartney M.A."/>
            <person name="Auch B."/>
            <person name="Kono T."/>
            <person name="Mallez S."/>
            <person name="Becker A."/>
            <person name="Gohl D.M."/>
            <person name="Silverstein K.A.T."/>
            <person name="Koren S."/>
            <person name="Bechman K.B."/>
            <person name="Herman A."/>
            <person name="Abrahante J.E."/>
            <person name="Garbe J."/>
        </authorList>
    </citation>
    <scope>NUCLEOTIDE SEQUENCE</scope>
    <source>
        <strain evidence="1">Duluth1</strain>
        <tissue evidence="1">Whole animal</tissue>
    </source>
</reference>
<proteinExistence type="predicted"/>
<keyword evidence="2" id="KW-1185">Reference proteome</keyword>
<name>A0A9D4BCZ7_DREPO</name>
<dbReference type="Proteomes" id="UP000828390">
    <property type="component" value="Unassembled WGS sequence"/>
</dbReference>
<dbReference type="SUPFAM" id="SSF53649">
    <property type="entry name" value="Alkaline phosphatase-like"/>
    <property type="match status" value="1"/>
</dbReference>
<protein>
    <submittedName>
        <fullName evidence="1">Uncharacterized protein</fullName>
    </submittedName>
</protein>
<organism evidence="1 2">
    <name type="scientific">Dreissena polymorpha</name>
    <name type="common">Zebra mussel</name>
    <name type="synonym">Mytilus polymorpha</name>
    <dbReference type="NCBI Taxonomy" id="45954"/>
    <lineage>
        <taxon>Eukaryota</taxon>
        <taxon>Metazoa</taxon>
        <taxon>Spiralia</taxon>
        <taxon>Lophotrochozoa</taxon>
        <taxon>Mollusca</taxon>
        <taxon>Bivalvia</taxon>
        <taxon>Autobranchia</taxon>
        <taxon>Heteroconchia</taxon>
        <taxon>Euheterodonta</taxon>
        <taxon>Imparidentia</taxon>
        <taxon>Neoheterodontei</taxon>
        <taxon>Myida</taxon>
        <taxon>Dreissenoidea</taxon>
        <taxon>Dreissenidae</taxon>
        <taxon>Dreissena</taxon>
    </lineage>
</organism>
<comment type="caution">
    <text evidence="1">The sequence shown here is derived from an EMBL/GenBank/DDBJ whole genome shotgun (WGS) entry which is preliminary data.</text>
</comment>
<dbReference type="InterPro" id="IPR017850">
    <property type="entry name" value="Alkaline_phosphatase_core_sf"/>
</dbReference>
<reference evidence="1" key="1">
    <citation type="journal article" date="2019" name="bioRxiv">
        <title>The Genome of the Zebra Mussel, Dreissena polymorpha: A Resource for Invasive Species Research.</title>
        <authorList>
            <person name="McCartney M.A."/>
            <person name="Auch B."/>
            <person name="Kono T."/>
            <person name="Mallez S."/>
            <person name="Zhang Y."/>
            <person name="Obille A."/>
            <person name="Becker A."/>
            <person name="Abrahante J.E."/>
            <person name="Garbe J."/>
            <person name="Badalamenti J.P."/>
            <person name="Herman A."/>
            <person name="Mangelson H."/>
            <person name="Liachko I."/>
            <person name="Sullivan S."/>
            <person name="Sone E.D."/>
            <person name="Koren S."/>
            <person name="Silverstein K.A.T."/>
            <person name="Beckman K.B."/>
            <person name="Gohl D.M."/>
        </authorList>
    </citation>
    <scope>NUCLEOTIDE SEQUENCE</scope>
    <source>
        <strain evidence="1">Duluth1</strain>
        <tissue evidence="1">Whole animal</tissue>
    </source>
</reference>
<dbReference type="Gene3D" id="3.40.720.10">
    <property type="entry name" value="Alkaline Phosphatase, subunit A"/>
    <property type="match status" value="1"/>
</dbReference>
<dbReference type="AlphaFoldDB" id="A0A9D4BCZ7"/>
<accession>A0A9D4BCZ7</accession>
<sequence length="77" mass="8417">MDTGVSSRQITEFVDLFPTLVEAASLPRLPECPDDSQNVSTCTDGKSLLPLIRNPNRPISDVRDTVCAQTDIDTLNL</sequence>
<dbReference type="EMBL" id="JAIWYP010000016">
    <property type="protein sequence ID" value="KAH3698046.1"/>
    <property type="molecule type" value="Genomic_DNA"/>
</dbReference>